<reference evidence="3" key="2">
    <citation type="journal article" date="2023" name="IMA Fungus">
        <title>Comparative genomic study of the Penicillium genus elucidates a diverse pangenome and 15 lateral gene transfer events.</title>
        <authorList>
            <person name="Petersen C."/>
            <person name="Sorensen T."/>
            <person name="Nielsen M.R."/>
            <person name="Sondergaard T.E."/>
            <person name="Sorensen J.L."/>
            <person name="Fitzpatrick D.A."/>
            <person name="Frisvad J.C."/>
            <person name="Nielsen K.L."/>
        </authorList>
    </citation>
    <scope>NUCLEOTIDE SEQUENCE</scope>
    <source>
        <strain evidence="3">IBT 21472</strain>
    </source>
</reference>
<feature type="compositionally biased region" description="Basic residues" evidence="2">
    <location>
        <begin position="943"/>
        <end position="957"/>
    </location>
</feature>
<feature type="compositionally biased region" description="Polar residues" evidence="2">
    <location>
        <begin position="31"/>
        <end position="48"/>
    </location>
</feature>
<protein>
    <submittedName>
        <fullName evidence="3">Uncharacterized protein</fullName>
    </submittedName>
</protein>
<keyword evidence="4" id="KW-1185">Reference proteome</keyword>
<organism evidence="3 4">
    <name type="scientific">Penicillium atrosanguineum</name>
    <dbReference type="NCBI Taxonomy" id="1132637"/>
    <lineage>
        <taxon>Eukaryota</taxon>
        <taxon>Fungi</taxon>
        <taxon>Dikarya</taxon>
        <taxon>Ascomycota</taxon>
        <taxon>Pezizomycotina</taxon>
        <taxon>Eurotiomycetes</taxon>
        <taxon>Eurotiomycetidae</taxon>
        <taxon>Eurotiales</taxon>
        <taxon>Aspergillaceae</taxon>
        <taxon>Penicillium</taxon>
    </lineage>
</organism>
<name>A0A9W9PT93_9EURO</name>
<dbReference type="EMBL" id="JAPZBO010000008">
    <property type="protein sequence ID" value="KAJ5308461.1"/>
    <property type="molecule type" value="Genomic_DNA"/>
</dbReference>
<dbReference type="Proteomes" id="UP001147746">
    <property type="component" value="Unassembled WGS sequence"/>
</dbReference>
<dbReference type="AlphaFoldDB" id="A0A9W9PT93"/>
<feature type="compositionally biased region" description="Low complexity" evidence="2">
    <location>
        <begin position="910"/>
        <end position="942"/>
    </location>
</feature>
<feature type="coiled-coil region" evidence="1">
    <location>
        <begin position="213"/>
        <end position="251"/>
    </location>
</feature>
<feature type="compositionally biased region" description="Polar residues" evidence="2">
    <location>
        <begin position="801"/>
        <end position="811"/>
    </location>
</feature>
<keyword evidence="1" id="KW-0175">Coiled coil</keyword>
<feature type="compositionally biased region" description="Polar residues" evidence="2">
    <location>
        <begin position="856"/>
        <end position="867"/>
    </location>
</feature>
<proteinExistence type="predicted"/>
<feature type="compositionally biased region" description="Polar residues" evidence="2">
    <location>
        <begin position="63"/>
        <end position="76"/>
    </location>
</feature>
<gene>
    <name evidence="3" type="ORF">N7476_009117</name>
</gene>
<comment type="caution">
    <text evidence="3">The sequence shown here is derived from an EMBL/GenBank/DDBJ whole genome shotgun (WGS) entry which is preliminary data.</text>
</comment>
<feature type="region of interest" description="Disordered" evidence="2">
    <location>
        <begin position="1"/>
        <end position="76"/>
    </location>
</feature>
<evidence type="ECO:0000256" key="2">
    <source>
        <dbReference type="SAM" id="MobiDB-lite"/>
    </source>
</evidence>
<feature type="compositionally biased region" description="Low complexity" evidence="2">
    <location>
        <begin position="53"/>
        <end position="62"/>
    </location>
</feature>
<evidence type="ECO:0000313" key="4">
    <source>
        <dbReference type="Proteomes" id="UP001147746"/>
    </source>
</evidence>
<evidence type="ECO:0000256" key="1">
    <source>
        <dbReference type="SAM" id="Coils"/>
    </source>
</evidence>
<feature type="compositionally biased region" description="Basic and acidic residues" evidence="2">
    <location>
        <begin position="778"/>
        <end position="788"/>
    </location>
</feature>
<sequence>MDGDGTRRFTSSRPPARHALAAQDPRRYRSTPASTNSSPVPQNATLATRHNESSSLSAERSSQPTAQNDITTSDAVTGQLAKSLSSETRDSDSIMPQFLIFFDAFVSLCIKQKEKEGLQASIERESKAEERVKTMLHHPGYKQLAQSIREGGNENLKRIEASIKTQEAICLQILPEAIKSIQSALRIVPPSLSNDTIAKLESDIADKFEAKFRAKLEAENEAKEARLSNIIEAKLRAKIEAEDEAKEARLTKKLEGELERRNVTFLKKIEDSHVKLMEQMEAKIRTAQLLSINPQDTIEEMEVDPGKQKSNSMEWYKQKYREHSPRLHELEVWKVDELPKRLATLASIQDCQAAQAKAEVAIQSVGRLESILQSGLATVRSDTTILRSEFSGLIPDLDARSSTHESHNIPGLGKSLTNNFDNLLLEHENQNHRITKLETESATMLTNLNSLAEKQQPPGDHSAQMVQTLRHDLSALIDRFSGLQESVSNELRKHRTYVDASLQQNEVAVKHANDTTETLRVAIRSLENRYLNITTEDLFKNMVQAMKEMFPWMESQHQEIAALKEQLIFLVDQSMTKTAFSNEIDVLKLDVAQRIDALKISTEDASPQALNDLVKDVQEFWTKIEKLKAAQIGQTVDIVKRVQEHAALRNQFETQSDAVEELAEKVSDLAEIFEKVNSLESKYERLKKDVTEMHKPSGNSQRMLPDPKGFCSPDTVNMICENLITRHEKATTEPRFDQLIKMTNEIGQQWANFKTQEFANLRLREHSPSRPRTNGSRSELERENEKALSPRLLRSSRDSPGASQASVTLQVPGNEPIDALPPPRSMSKPSSCSITPGSSDKLLQTKAKTPQEENDSPSNPSQDQSLGSRVAPSDIARSSSPSKVLPRAKESPQSILEKTKKSSKKRPRKSSLLSGDLNGNSLGTASPVMSEASPAPSSSSSLSRKKKRKKDKHPSKQ</sequence>
<feature type="compositionally biased region" description="Polar residues" evidence="2">
    <location>
        <begin position="827"/>
        <end position="848"/>
    </location>
</feature>
<reference evidence="3" key="1">
    <citation type="submission" date="2022-12" db="EMBL/GenBank/DDBJ databases">
        <authorList>
            <person name="Petersen C."/>
        </authorList>
    </citation>
    <scope>NUCLEOTIDE SEQUENCE</scope>
    <source>
        <strain evidence="3">IBT 21472</strain>
    </source>
</reference>
<feature type="region of interest" description="Disordered" evidence="2">
    <location>
        <begin position="761"/>
        <end position="957"/>
    </location>
</feature>
<dbReference type="OrthoDB" id="3438382at2759"/>
<feature type="coiled-coil region" evidence="1">
    <location>
        <begin position="645"/>
        <end position="689"/>
    </location>
</feature>
<evidence type="ECO:0000313" key="3">
    <source>
        <dbReference type="EMBL" id="KAJ5308461.1"/>
    </source>
</evidence>
<accession>A0A9W9PT93</accession>